<evidence type="ECO:0000313" key="5">
    <source>
        <dbReference type="EMBL" id="MFB5265894.1"/>
    </source>
</evidence>
<evidence type="ECO:0000256" key="2">
    <source>
        <dbReference type="ARBA" id="ARBA00007400"/>
    </source>
</evidence>
<dbReference type="EMBL" id="JBHHMI010000002">
    <property type="protein sequence ID" value="MFB5265894.1"/>
    <property type="molecule type" value="Genomic_DNA"/>
</dbReference>
<comment type="similarity">
    <text evidence="2">Belongs to the acyltransferase 3 family.</text>
</comment>
<evidence type="ECO:0000256" key="1">
    <source>
        <dbReference type="ARBA" id="ARBA00004370"/>
    </source>
</evidence>
<feature type="transmembrane region" description="Helical" evidence="3">
    <location>
        <begin position="69"/>
        <end position="87"/>
    </location>
</feature>
<feature type="transmembrane region" description="Helical" evidence="3">
    <location>
        <begin position="37"/>
        <end position="57"/>
    </location>
</feature>
<dbReference type="InterPro" id="IPR052734">
    <property type="entry name" value="Nod_factor_acetyltransferase"/>
</dbReference>
<keyword evidence="6" id="KW-1185">Reference proteome</keyword>
<feature type="transmembrane region" description="Helical" evidence="3">
    <location>
        <begin position="99"/>
        <end position="120"/>
    </location>
</feature>
<keyword evidence="3" id="KW-0472">Membrane</keyword>
<gene>
    <name evidence="5" type="ORF">ACE41H_03720</name>
</gene>
<dbReference type="Pfam" id="PF01757">
    <property type="entry name" value="Acyl_transf_3"/>
    <property type="match status" value="1"/>
</dbReference>
<proteinExistence type="inferred from homology"/>
<organism evidence="5 6">
    <name type="scientific">Paenibacillus enshidis</name>
    <dbReference type="NCBI Taxonomy" id="1458439"/>
    <lineage>
        <taxon>Bacteria</taxon>
        <taxon>Bacillati</taxon>
        <taxon>Bacillota</taxon>
        <taxon>Bacilli</taxon>
        <taxon>Bacillales</taxon>
        <taxon>Paenibacillaceae</taxon>
        <taxon>Paenibacillus</taxon>
    </lineage>
</organism>
<feature type="domain" description="Acyltransferase 3" evidence="4">
    <location>
        <begin position="6"/>
        <end position="307"/>
    </location>
</feature>
<protein>
    <submittedName>
        <fullName evidence="5">Acyltransferase family protein</fullName>
    </submittedName>
</protein>
<keyword evidence="3" id="KW-0812">Transmembrane</keyword>
<name>A0ABV5APV5_9BACL</name>
<dbReference type="PANTHER" id="PTHR37312:SF1">
    <property type="entry name" value="MEMBRANE-BOUND ACYLTRANSFERASE YKRP-RELATED"/>
    <property type="match status" value="1"/>
</dbReference>
<feature type="transmembrane region" description="Helical" evidence="3">
    <location>
        <begin position="292"/>
        <end position="315"/>
    </location>
</feature>
<dbReference type="RefSeq" id="WP_375353446.1">
    <property type="nucleotide sequence ID" value="NZ_JBHHMI010000002.1"/>
</dbReference>
<keyword evidence="3" id="KW-1133">Transmembrane helix</keyword>
<dbReference type="GO" id="GO:0016746">
    <property type="term" value="F:acyltransferase activity"/>
    <property type="evidence" value="ECO:0007669"/>
    <property type="project" value="UniProtKB-KW"/>
</dbReference>
<dbReference type="PANTHER" id="PTHR37312">
    <property type="entry name" value="MEMBRANE-BOUND ACYLTRANSFERASE YKRP-RELATED"/>
    <property type="match status" value="1"/>
</dbReference>
<comment type="subcellular location">
    <subcellularLocation>
        <location evidence="1">Membrane</location>
    </subcellularLocation>
</comment>
<feature type="transmembrane region" description="Helical" evidence="3">
    <location>
        <begin position="7"/>
        <end position="25"/>
    </location>
</feature>
<feature type="transmembrane region" description="Helical" evidence="3">
    <location>
        <begin position="263"/>
        <end position="286"/>
    </location>
</feature>
<feature type="transmembrane region" description="Helical" evidence="3">
    <location>
        <begin position="150"/>
        <end position="169"/>
    </location>
</feature>
<keyword evidence="5" id="KW-0808">Transferase</keyword>
<feature type="transmembrane region" description="Helical" evidence="3">
    <location>
        <begin position="127"/>
        <end position="144"/>
    </location>
</feature>
<reference evidence="5 6" key="1">
    <citation type="submission" date="2024-09" db="EMBL/GenBank/DDBJ databases">
        <title>Paenibacillus zeirhizospherea sp. nov., isolated from surface of the maize (Zea mays) roots in a horticulture field, Hungary.</title>
        <authorList>
            <person name="Marton D."/>
            <person name="Farkas M."/>
            <person name="Bedics A."/>
            <person name="Toth E."/>
            <person name="Tancsics A."/>
            <person name="Boka K."/>
            <person name="Maroti G."/>
            <person name="Kriszt B."/>
            <person name="Cserhati M."/>
        </authorList>
    </citation>
    <scope>NUCLEOTIDE SEQUENCE [LARGE SCALE GENOMIC DNA]</scope>
    <source>
        <strain evidence="5 6">KCTC 33519</strain>
    </source>
</reference>
<dbReference type="InterPro" id="IPR002656">
    <property type="entry name" value="Acyl_transf_3_dom"/>
</dbReference>
<dbReference type="Proteomes" id="UP001580346">
    <property type="component" value="Unassembled WGS sequence"/>
</dbReference>
<keyword evidence="5" id="KW-0012">Acyltransferase</keyword>
<accession>A0ABV5APV5</accession>
<evidence type="ECO:0000259" key="4">
    <source>
        <dbReference type="Pfam" id="PF01757"/>
    </source>
</evidence>
<evidence type="ECO:0000256" key="3">
    <source>
        <dbReference type="SAM" id="Phobius"/>
    </source>
</evidence>
<sequence>MAARDYYFDNVKFVLIALVVTGHLIEPLGTEPFLRPLYLFIYAFHIPLFVLISGYFCKNLSSGEYTNKVISRLVVPYVIFETLYSLFDYYVLGEQTLKFSYFTPYWLMWFLFSMILWKVALPYAVKIRYALPISIMVAILAGYANDAQYYASVSRTLVFFPFFLAGYYLKREHISRLRTPLIRCIAVIIVLTAAVAMILYGNGLEEKWFYGSVPYEAMGHPEWSAGLYRAAVYTGAVLLGGAVLVLVPENRIPLITAGGRNTLYVYLLHGFIIKLLAKASGFYALFRYPALQLLLPVAGILLTVLLSGGGLRHLFKGLVEPRLNRLFKKPLSNRSQSRTMSR</sequence>
<evidence type="ECO:0000313" key="6">
    <source>
        <dbReference type="Proteomes" id="UP001580346"/>
    </source>
</evidence>
<feature type="transmembrane region" description="Helical" evidence="3">
    <location>
        <begin position="227"/>
        <end position="247"/>
    </location>
</feature>
<comment type="caution">
    <text evidence="5">The sequence shown here is derived from an EMBL/GenBank/DDBJ whole genome shotgun (WGS) entry which is preliminary data.</text>
</comment>
<feature type="transmembrane region" description="Helical" evidence="3">
    <location>
        <begin position="181"/>
        <end position="200"/>
    </location>
</feature>